<reference evidence="1 2" key="1">
    <citation type="submission" date="2017-04" db="EMBL/GenBank/DDBJ databases">
        <authorList>
            <person name="Afonso C.L."/>
            <person name="Miller P.J."/>
            <person name="Scott M.A."/>
            <person name="Spackman E."/>
            <person name="Goraichik I."/>
            <person name="Dimitrov K.M."/>
            <person name="Suarez D.L."/>
            <person name="Swayne D.E."/>
        </authorList>
    </citation>
    <scope>NUCLEOTIDE SEQUENCE [LARGE SCALE GENOMIC DNA]</scope>
    <source>
        <strain evidence="2">XA(T)</strain>
    </source>
</reference>
<dbReference type="InterPro" id="IPR015919">
    <property type="entry name" value="Cadherin-like_sf"/>
</dbReference>
<dbReference type="SUPFAM" id="SSF49313">
    <property type="entry name" value="Cadherin-like"/>
    <property type="match status" value="2"/>
</dbReference>
<dbReference type="InterPro" id="IPR013783">
    <property type="entry name" value="Ig-like_fold"/>
</dbReference>
<accession>A0A1X9LMI3</accession>
<dbReference type="GO" id="GO:0005975">
    <property type="term" value="P:carbohydrate metabolic process"/>
    <property type="evidence" value="ECO:0007669"/>
    <property type="project" value="UniProtKB-ARBA"/>
</dbReference>
<dbReference type="Pfam" id="PF05345">
    <property type="entry name" value="He_PIG"/>
    <property type="match status" value="3"/>
</dbReference>
<dbReference type="GO" id="GO:0005509">
    <property type="term" value="F:calcium ion binding"/>
    <property type="evidence" value="ECO:0007669"/>
    <property type="project" value="InterPro"/>
</dbReference>
<dbReference type="EMBL" id="CP020715">
    <property type="protein sequence ID" value="ARJ05692.1"/>
    <property type="molecule type" value="Genomic_DNA"/>
</dbReference>
<name>A0A1X9LMI3_9MICO</name>
<organism evidence="1 2">
    <name type="scientific">Cnuibacter physcomitrellae</name>
    <dbReference type="NCBI Taxonomy" id="1619308"/>
    <lineage>
        <taxon>Bacteria</taxon>
        <taxon>Bacillati</taxon>
        <taxon>Actinomycetota</taxon>
        <taxon>Actinomycetes</taxon>
        <taxon>Micrococcales</taxon>
        <taxon>Microbacteriaceae</taxon>
        <taxon>Cnuibacter</taxon>
    </lineage>
</organism>
<dbReference type="RefSeq" id="WP_085019830.1">
    <property type="nucleotide sequence ID" value="NZ_BMHD01000001.1"/>
</dbReference>
<proteinExistence type="predicted"/>
<dbReference type="Proteomes" id="UP000192775">
    <property type="component" value="Chromosome"/>
</dbReference>
<sequence>MPRPLPLLTAAVAAILVAVAAVGGLVAPAPAVSAEAASAPALPTAPRDSSVSIGGCPVETAHVGSRYFSLLRSNDRAVFSLVGALPAGLSLDAESGAIRGVPTTAGSSRFTIVATLHGDRGEYGPCVIDVGPSLDPPALATGCPIDDAVVDRPYRFAMAASGPEGMVYSATGLPAGLTVDPATGLISGTPTVPSSSVIAVSVSGLGGTSAKFGCSFTVRPPDRPEIVSCPAPDAVVGEPYSGAILVRSDVAVDYGASWLPAGLELDHSSGVVSGEPTVAGRFPIIVDASNAWGGYARRSCEITVRES</sequence>
<dbReference type="KEGG" id="cphy:B5808_11010"/>
<dbReference type="STRING" id="1619308.B5808_11010"/>
<gene>
    <name evidence="1" type="ORF">B5808_11010</name>
</gene>
<evidence type="ECO:0000313" key="2">
    <source>
        <dbReference type="Proteomes" id="UP000192775"/>
    </source>
</evidence>
<protein>
    <submittedName>
        <fullName evidence="1">Uncharacterized protein</fullName>
    </submittedName>
</protein>
<keyword evidence="2" id="KW-1185">Reference proteome</keyword>
<dbReference type="GO" id="GO:0016020">
    <property type="term" value="C:membrane"/>
    <property type="evidence" value="ECO:0007669"/>
    <property type="project" value="InterPro"/>
</dbReference>
<evidence type="ECO:0000313" key="1">
    <source>
        <dbReference type="EMBL" id="ARJ05692.1"/>
    </source>
</evidence>
<dbReference type="AlphaFoldDB" id="A0A1X9LMI3"/>
<dbReference type="Gene3D" id="2.60.40.10">
    <property type="entry name" value="Immunoglobulins"/>
    <property type="match status" value="3"/>
</dbReference>